<name>A0ABV6MCG4_9ACTN</name>
<dbReference type="Proteomes" id="UP001589867">
    <property type="component" value="Unassembled WGS sequence"/>
</dbReference>
<evidence type="ECO:0000313" key="2">
    <source>
        <dbReference type="EMBL" id="MFC0532395.1"/>
    </source>
</evidence>
<reference evidence="2 3" key="1">
    <citation type="submission" date="2024-09" db="EMBL/GenBank/DDBJ databases">
        <authorList>
            <person name="Sun Q."/>
            <person name="Mori K."/>
        </authorList>
    </citation>
    <scope>NUCLEOTIDE SEQUENCE [LARGE SCALE GENOMIC DNA]</scope>
    <source>
        <strain evidence="2 3">TBRC 3947</strain>
    </source>
</reference>
<feature type="domain" description="NadR/Ttd14 AAA" evidence="1">
    <location>
        <begin position="3"/>
        <end position="141"/>
    </location>
</feature>
<dbReference type="InterPro" id="IPR027417">
    <property type="entry name" value="P-loop_NTPase"/>
</dbReference>
<evidence type="ECO:0000259" key="1">
    <source>
        <dbReference type="Pfam" id="PF13521"/>
    </source>
</evidence>
<accession>A0ABV6MCG4</accession>
<dbReference type="SUPFAM" id="SSF52540">
    <property type="entry name" value="P-loop containing nucleoside triphosphate hydrolases"/>
    <property type="match status" value="1"/>
</dbReference>
<dbReference type="InterPro" id="IPR038727">
    <property type="entry name" value="NadR/Ttd14_AAA_dom"/>
</dbReference>
<gene>
    <name evidence="2" type="ORF">ACFFIA_32590</name>
</gene>
<comment type="caution">
    <text evidence="2">The sequence shown here is derived from an EMBL/GenBank/DDBJ whole genome shotgun (WGS) entry which is preliminary data.</text>
</comment>
<sequence length="178" mass="19550">MRIGVAGTHGIGKTTLVEDLSTRNPDHVSVAEPYVLLEDQGYEFGYPPSPSEYMVQFKASLRLFRRPAPKAIFDRTPLDFVAYLRASGGELESDADVEALRSALTSLDLLVVIPITTDTERSLPPADFAELRKAMNDALLDLVYDDSLEVLGGVNLIELDCPLGRRTEQVSKALTRLA</sequence>
<proteinExistence type="predicted"/>
<evidence type="ECO:0000313" key="3">
    <source>
        <dbReference type="Proteomes" id="UP001589867"/>
    </source>
</evidence>
<keyword evidence="3" id="KW-1185">Reference proteome</keyword>
<dbReference type="Pfam" id="PF13521">
    <property type="entry name" value="AAA_28"/>
    <property type="match status" value="1"/>
</dbReference>
<dbReference type="Gene3D" id="3.40.50.300">
    <property type="entry name" value="P-loop containing nucleotide triphosphate hydrolases"/>
    <property type="match status" value="1"/>
</dbReference>
<organism evidence="2 3">
    <name type="scientific">Phytohabitans kaempferiae</name>
    <dbReference type="NCBI Taxonomy" id="1620943"/>
    <lineage>
        <taxon>Bacteria</taxon>
        <taxon>Bacillati</taxon>
        <taxon>Actinomycetota</taxon>
        <taxon>Actinomycetes</taxon>
        <taxon>Micromonosporales</taxon>
        <taxon>Micromonosporaceae</taxon>
    </lineage>
</organism>
<protein>
    <submittedName>
        <fullName evidence="2">AAA family ATPase</fullName>
    </submittedName>
</protein>
<dbReference type="EMBL" id="JBHLUH010000071">
    <property type="protein sequence ID" value="MFC0532395.1"/>
    <property type="molecule type" value="Genomic_DNA"/>
</dbReference>
<dbReference type="RefSeq" id="WP_377258372.1">
    <property type="nucleotide sequence ID" value="NZ_JBHLUH010000071.1"/>
</dbReference>